<sequence>MAQANYVEGCSMQRLPFLEPNGFCFWKSRFETYVKSKDIDLWQVIQNGDFYFEVEDEETKLMKETTYELLKDKHKKQLGKNNKAKMTLYNALLRKDGFTRFNVIVTSLKSLDPDYSSKNHVRKFLCALPLKWRANVMAIEEAKDLATLHLDELVGNLKVYEMILENNGVVFNTTTNDKVKTLALKANITRGQTSNNSTCQDESDKDEEINLMAKNFRKLSRKGVKVHDKFDICKVKTKGGESFMRLS</sequence>
<evidence type="ECO:0000313" key="1">
    <source>
        <dbReference type="EMBL" id="GJT92180.1"/>
    </source>
</evidence>
<reference evidence="1" key="2">
    <citation type="submission" date="2022-01" db="EMBL/GenBank/DDBJ databases">
        <authorList>
            <person name="Yamashiro T."/>
            <person name="Shiraishi A."/>
            <person name="Satake H."/>
            <person name="Nakayama K."/>
        </authorList>
    </citation>
    <scope>NUCLEOTIDE SEQUENCE</scope>
</reference>
<evidence type="ECO:0000313" key="2">
    <source>
        <dbReference type="Proteomes" id="UP001151760"/>
    </source>
</evidence>
<name>A0ABQ5HWU3_9ASTR</name>
<dbReference type="Proteomes" id="UP001151760">
    <property type="component" value="Unassembled WGS sequence"/>
</dbReference>
<accession>A0ABQ5HWU3</accession>
<comment type="caution">
    <text evidence="1">The sequence shown here is derived from an EMBL/GenBank/DDBJ whole genome shotgun (WGS) entry which is preliminary data.</text>
</comment>
<reference evidence="1" key="1">
    <citation type="journal article" date="2022" name="Int. J. Mol. Sci.">
        <title>Draft Genome of Tanacetum Coccineum: Genomic Comparison of Closely Related Tanacetum-Family Plants.</title>
        <authorList>
            <person name="Yamashiro T."/>
            <person name="Shiraishi A."/>
            <person name="Nakayama K."/>
            <person name="Satake H."/>
        </authorList>
    </citation>
    <scope>NUCLEOTIDE SEQUENCE</scope>
</reference>
<protein>
    <recommendedName>
        <fullName evidence="3">DUF4219 domain-containing protein/UBN2 domain-containing protein</fullName>
    </recommendedName>
</protein>
<gene>
    <name evidence="1" type="ORF">Tco_1081025</name>
</gene>
<evidence type="ECO:0008006" key="3">
    <source>
        <dbReference type="Google" id="ProtNLM"/>
    </source>
</evidence>
<keyword evidence="2" id="KW-1185">Reference proteome</keyword>
<organism evidence="1 2">
    <name type="scientific">Tanacetum coccineum</name>
    <dbReference type="NCBI Taxonomy" id="301880"/>
    <lineage>
        <taxon>Eukaryota</taxon>
        <taxon>Viridiplantae</taxon>
        <taxon>Streptophyta</taxon>
        <taxon>Embryophyta</taxon>
        <taxon>Tracheophyta</taxon>
        <taxon>Spermatophyta</taxon>
        <taxon>Magnoliopsida</taxon>
        <taxon>eudicotyledons</taxon>
        <taxon>Gunneridae</taxon>
        <taxon>Pentapetalae</taxon>
        <taxon>asterids</taxon>
        <taxon>campanulids</taxon>
        <taxon>Asterales</taxon>
        <taxon>Asteraceae</taxon>
        <taxon>Asteroideae</taxon>
        <taxon>Anthemideae</taxon>
        <taxon>Anthemidinae</taxon>
        <taxon>Tanacetum</taxon>
    </lineage>
</organism>
<dbReference type="EMBL" id="BQNB010020085">
    <property type="protein sequence ID" value="GJT92180.1"/>
    <property type="molecule type" value="Genomic_DNA"/>
</dbReference>
<proteinExistence type="predicted"/>